<evidence type="ECO:0000256" key="1">
    <source>
        <dbReference type="ARBA" id="ARBA00004127"/>
    </source>
</evidence>
<evidence type="ECO:0000256" key="9">
    <source>
        <dbReference type="RuleBase" id="RU365028"/>
    </source>
</evidence>
<dbReference type="eggNOG" id="COG0387">
    <property type="taxonomic scope" value="Bacteria"/>
</dbReference>
<organism evidence="11 12">
    <name type="scientific">Allocoleopsis franciscana PCC 7113</name>
    <dbReference type="NCBI Taxonomy" id="1173027"/>
    <lineage>
        <taxon>Bacteria</taxon>
        <taxon>Bacillati</taxon>
        <taxon>Cyanobacteriota</taxon>
        <taxon>Cyanophyceae</taxon>
        <taxon>Coleofasciculales</taxon>
        <taxon>Coleofasciculaceae</taxon>
        <taxon>Allocoleopsis</taxon>
        <taxon>Allocoleopsis franciscana</taxon>
    </lineage>
</organism>
<feature type="domain" description="Sodium/calcium exchanger membrane region" evidence="10">
    <location>
        <begin position="48"/>
        <end position="200"/>
    </location>
</feature>
<feature type="domain" description="Sodium/calcium exchanger membrane region" evidence="10">
    <location>
        <begin position="240"/>
        <end position="381"/>
    </location>
</feature>
<keyword evidence="7 9" id="KW-0406">Ion transport</keyword>
<keyword evidence="3 9" id="KW-0109">Calcium transport</keyword>
<evidence type="ECO:0000256" key="6">
    <source>
        <dbReference type="ARBA" id="ARBA00022989"/>
    </source>
</evidence>
<reference evidence="11 12" key="1">
    <citation type="submission" date="2012-06" db="EMBL/GenBank/DDBJ databases">
        <title>Finished chromosome of genome of Microcoleus sp. PCC 7113.</title>
        <authorList>
            <consortium name="US DOE Joint Genome Institute"/>
            <person name="Gugger M."/>
            <person name="Coursin T."/>
            <person name="Rippka R."/>
            <person name="Tandeau De Marsac N."/>
            <person name="Huntemann M."/>
            <person name="Wei C.-L."/>
            <person name="Han J."/>
            <person name="Detter J.C."/>
            <person name="Han C."/>
            <person name="Tapia R."/>
            <person name="Chen A."/>
            <person name="Kyrpides N."/>
            <person name="Mavromatis K."/>
            <person name="Markowitz V."/>
            <person name="Szeto E."/>
            <person name="Ivanova N."/>
            <person name="Pagani I."/>
            <person name="Pati A."/>
            <person name="Goodwin L."/>
            <person name="Nordberg H.P."/>
            <person name="Cantor M.N."/>
            <person name="Hua S.X."/>
            <person name="Woyke T."/>
            <person name="Kerfeld C.A."/>
        </authorList>
    </citation>
    <scope>NUCLEOTIDE SEQUENCE [LARGE SCALE GENOMIC DNA]</scope>
    <source>
        <strain evidence="11 12">PCC 7113</strain>
    </source>
</reference>
<comment type="similarity">
    <text evidence="9">Belongs to the Ca(2+):cation antiporter (CaCA) (TC 2.A.19) family.</text>
</comment>
<comment type="function">
    <text evidence="9">Ca(+)/H(+) antiporter that extrudes calcium in exchange for external protons.</text>
</comment>
<dbReference type="InterPro" id="IPR004798">
    <property type="entry name" value="CAX-like"/>
</dbReference>
<keyword evidence="9" id="KW-0050">Antiport</keyword>
<feature type="transmembrane region" description="Helical" evidence="9">
    <location>
        <begin position="79"/>
        <end position="100"/>
    </location>
</feature>
<evidence type="ECO:0000256" key="2">
    <source>
        <dbReference type="ARBA" id="ARBA00022448"/>
    </source>
</evidence>
<keyword evidence="12" id="KW-1185">Reference proteome</keyword>
<dbReference type="AlphaFoldDB" id="K9WC45"/>
<accession>K9WC45</accession>
<keyword evidence="2 9" id="KW-0813">Transport</keyword>
<keyword evidence="4 9" id="KW-0812">Transmembrane</keyword>
<comment type="subcellular location">
    <subcellularLocation>
        <location evidence="1">Endomembrane system</location>
        <topology evidence="1">Multi-pass membrane protein</topology>
    </subcellularLocation>
</comment>
<feature type="transmembrane region" description="Helical" evidence="9">
    <location>
        <begin position="336"/>
        <end position="357"/>
    </location>
</feature>
<feature type="transmembrane region" description="Helical" evidence="9">
    <location>
        <begin position="143"/>
        <end position="165"/>
    </location>
</feature>
<dbReference type="GO" id="GO:0006874">
    <property type="term" value="P:intracellular calcium ion homeostasis"/>
    <property type="evidence" value="ECO:0007669"/>
    <property type="project" value="TreeGrafter"/>
</dbReference>
<dbReference type="InterPro" id="IPR004837">
    <property type="entry name" value="NaCa_Exmemb"/>
</dbReference>
<dbReference type="PATRIC" id="fig|1173027.3.peg.2348"/>
<feature type="transmembrane region" description="Helical" evidence="9">
    <location>
        <begin position="236"/>
        <end position="261"/>
    </location>
</feature>
<evidence type="ECO:0000256" key="5">
    <source>
        <dbReference type="ARBA" id="ARBA00022837"/>
    </source>
</evidence>
<feature type="transmembrane region" description="Helical" evidence="9">
    <location>
        <begin position="48"/>
        <end position="67"/>
    </location>
</feature>
<dbReference type="Pfam" id="PF01699">
    <property type="entry name" value="Na_Ca_ex"/>
    <property type="match status" value="2"/>
</dbReference>
<keyword evidence="8 9" id="KW-0472">Membrane</keyword>
<keyword evidence="6 9" id="KW-1133">Transmembrane helix</keyword>
<feature type="transmembrane region" description="Helical" evidence="9">
    <location>
        <begin position="177"/>
        <end position="198"/>
    </location>
</feature>
<evidence type="ECO:0000313" key="12">
    <source>
        <dbReference type="Proteomes" id="UP000010471"/>
    </source>
</evidence>
<dbReference type="InterPro" id="IPR004713">
    <property type="entry name" value="CaH_exchang"/>
</dbReference>
<dbReference type="PANTHER" id="PTHR31503">
    <property type="entry name" value="VACUOLAR CALCIUM ION TRANSPORTER"/>
    <property type="match status" value="1"/>
</dbReference>
<dbReference type="GO" id="GO:0015369">
    <property type="term" value="F:calcium:proton antiporter activity"/>
    <property type="evidence" value="ECO:0007669"/>
    <property type="project" value="UniProtKB-UniRule"/>
</dbReference>
<evidence type="ECO:0000256" key="4">
    <source>
        <dbReference type="ARBA" id="ARBA00022692"/>
    </source>
</evidence>
<feature type="transmembrane region" description="Helical" evidence="9">
    <location>
        <begin position="112"/>
        <end position="131"/>
    </location>
</feature>
<evidence type="ECO:0000259" key="10">
    <source>
        <dbReference type="Pfam" id="PF01699"/>
    </source>
</evidence>
<dbReference type="Gene3D" id="1.20.1420.30">
    <property type="entry name" value="NCX, central ion-binding region"/>
    <property type="match status" value="2"/>
</dbReference>
<dbReference type="NCBIfam" id="TIGR00378">
    <property type="entry name" value="cax"/>
    <property type="match status" value="1"/>
</dbReference>
<sequence length="386" mass="41427">MRENILSQGMVSLFSQKAMALKTLIPLLLLVFVPISLVAERLQWGEEAVFLTSVLAIIPLSIWLSTATEKVAVVTGPSVGGLVNALFGNATALIIALMALRQGLVDIVEASITGSILSALLLLLGLAMLAGGLRYKEQEFKPILAKVNGSSMTLAAIAIALPTMVIDTSNIVDATAIRNLSLVVSGILIVVYGLTLLFSLKTHSYLYDVGLSEEEMEENATFPESESSQNKSRFKLWLWIVVLLASTIAVAFESEMFVGVIESQTQRFGLTPLFTGVILLPLISDVAGYVIVVRLALKNQMDLTVSTATGDSLLVALFVAPVLIFVGQAMGQPIDLNFNTFEVIALAIAVMVTNIICFGGRSNWLDGTLLLATYLILGVAFYYHPA</sequence>
<dbReference type="PANTHER" id="PTHR31503:SF22">
    <property type="entry name" value="VACUOLAR CALCIUM ION TRANSPORTER"/>
    <property type="match status" value="1"/>
</dbReference>
<dbReference type="GO" id="GO:0012505">
    <property type="term" value="C:endomembrane system"/>
    <property type="evidence" value="ECO:0007669"/>
    <property type="project" value="UniProtKB-SubCell"/>
</dbReference>
<name>K9WC45_9CYAN</name>
<dbReference type="EMBL" id="CP003630">
    <property type="protein sequence ID" value="AFZ17965.1"/>
    <property type="molecule type" value="Genomic_DNA"/>
</dbReference>
<dbReference type="GO" id="GO:0016020">
    <property type="term" value="C:membrane"/>
    <property type="evidence" value="ECO:0007669"/>
    <property type="project" value="InterPro"/>
</dbReference>
<evidence type="ECO:0000256" key="3">
    <source>
        <dbReference type="ARBA" id="ARBA00022568"/>
    </source>
</evidence>
<feature type="transmembrane region" description="Helical" evidence="9">
    <location>
        <begin position="364"/>
        <end position="383"/>
    </location>
</feature>
<gene>
    <name evidence="11" type="ORF">Mic7113_2150</name>
</gene>
<keyword evidence="5 9" id="KW-0106">Calcium</keyword>
<dbReference type="KEGG" id="mic:Mic7113_2150"/>
<dbReference type="Proteomes" id="UP000010471">
    <property type="component" value="Chromosome"/>
</dbReference>
<comment type="caution">
    <text evidence="9">Lacks conserved residue(s) required for the propagation of feature annotation.</text>
</comment>
<evidence type="ECO:0000256" key="7">
    <source>
        <dbReference type="ARBA" id="ARBA00023065"/>
    </source>
</evidence>
<dbReference type="InterPro" id="IPR044880">
    <property type="entry name" value="NCX_ion-bd_dom_sf"/>
</dbReference>
<evidence type="ECO:0000313" key="11">
    <source>
        <dbReference type="EMBL" id="AFZ17965.1"/>
    </source>
</evidence>
<feature type="transmembrane region" description="Helical" evidence="9">
    <location>
        <begin position="273"/>
        <end position="297"/>
    </location>
</feature>
<protein>
    <recommendedName>
        <fullName evidence="9">Ca(2+)/H(+) antiporter</fullName>
    </recommendedName>
</protein>
<evidence type="ECO:0000256" key="8">
    <source>
        <dbReference type="ARBA" id="ARBA00023136"/>
    </source>
</evidence>
<feature type="transmembrane region" description="Helical" evidence="9">
    <location>
        <begin position="309"/>
        <end position="330"/>
    </location>
</feature>
<dbReference type="HOGENOM" id="CLU_008721_2_2_3"/>
<proteinExistence type="inferred from homology"/>